<sequence length="79" mass="9145">MASLHWVATFLLPICRGRVITTRMPSLSPSVWFATTCSLLSMLMSIRWRCATRSVAWRSSPMTFPTSARRQPRIWTRMV</sequence>
<evidence type="ECO:0000313" key="1">
    <source>
        <dbReference type="EMBL" id="EJW96426.1"/>
    </source>
</evidence>
<accession>J9FNA5</accession>
<dbReference type="AlphaFoldDB" id="J9FNA5"/>
<reference evidence="1" key="1">
    <citation type="journal article" date="2012" name="PLoS ONE">
        <title>Gene sets for utilization of primary and secondary nutrition supplies in the distal gut of endangered iberian lynx.</title>
        <authorList>
            <person name="Alcaide M."/>
            <person name="Messina E."/>
            <person name="Richter M."/>
            <person name="Bargiela R."/>
            <person name="Peplies J."/>
            <person name="Huws S.A."/>
            <person name="Newbold C.J."/>
            <person name="Golyshin P.N."/>
            <person name="Simon M.A."/>
            <person name="Lopez G."/>
            <person name="Yakimov M.M."/>
            <person name="Ferrer M."/>
        </authorList>
    </citation>
    <scope>NUCLEOTIDE SEQUENCE</scope>
</reference>
<protein>
    <submittedName>
        <fullName evidence="1">Uncharacterized protein</fullName>
    </submittedName>
</protein>
<comment type="caution">
    <text evidence="1">The sequence shown here is derived from an EMBL/GenBank/DDBJ whole genome shotgun (WGS) entry which is preliminary data.</text>
</comment>
<proteinExistence type="predicted"/>
<organism evidence="1">
    <name type="scientific">gut metagenome</name>
    <dbReference type="NCBI Taxonomy" id="749906"/>
    <lineage>
        <taxon>unclassified sequences</taxon>
        <taxon>metagenomes</taxon>
        <taxon>organismal metagenomes</taxon>
    </lineage>
</organism>
<dbReference type="EMBL" id="AMCI01005283">
    <property type="protein sequence ID" value="EJW96426.1"/>
    <property type="molecule type" value="Genomic_DNA"/>
</dbReference>
<name>J9FNA5_9ZZZZ</name>
<gene>
    <name evidence="1" type="ORF">EVA_15467</name>
</gene>